<accession>A0A0C5BIG8</accession>
<dbReference type="Proteomes" id="UP000237966">
    <property type="component" value="Unassembled WGS sequence"/>
</dbReference>
<dbReference type="KEGG" id="rtx:TI83_09265"/>
<dbReference type="PATRIC" id="fig|145458.7.peg.2109"/>
<dbReference type="EMBL" id="PSWU01000013">
    <property type="protein sequence ID" value="PPI13849.1"/>
    <property type="molecule type" value="Genomic_DNA"/>
</dbReference>
<gene>
    <name evidence="2" type="ORF">C5C51_09055</name>
    <name evidence="1" type="ORF">VT73_07965</name>
</gene>
<evidence type="ECO:0000313" key="1">
    <source>
        <dbReference type="EMBL" id="KKM45023.1"/>
    </source>
</evidence>
<protein>
    <submittedName>
        <fullName evidence="1">Uncharacterized protein</fullName>
    </submittedName>
</protein>
<comment type="caution">
    <text evidence="1">The sequence shown here is derived from an EMBL/GenBank/DDBJ whole genome shotgun (WGS) entry which is preliminary data.</text>
</comment>
<evidence type="ECO:0000313" key="3">
    <source>
        <dbReference type="Proteomes" id="UP000052979"/>
    </source>
</evidence>
<evidence type="ECO:0000313" key="2">
    <source>
        <dbReference type="EMBL" id="PPI13849.1"/>
    </source>
</evidence>
<dbReference type="EMBL" id="LBFI01000049">
    <property type="protein sequence ID" value="KKM45023.1"/>
    <property type="molecule type" value="Genomic_DNA"/>
</dbReference>
<organism evidence="1 3">
    <name type="scientific">Rathayibacter toxicus</name>
    <dbReference type="NCBI Taxonomy" id="145458"/>
    <lineage>
        <taxon>Bacteria</taxon>
        <taxon>Bacillati</taxon>
        <taxon>Actinomycetota</taxon>
        <taxon>Actinomycetes</taxon>
        <taxon>Micrococcales</taxon>
        <taxon>Microbacteriaceae</taxon>
        <taxon>Rathayibacter</taxon>
    </lineage>
</organism>
<dbReference type="Proteomes" id="UP000052979">
    <property type="component" value="Unassembled WGS sequence"/>
</dbReference>
<proteinExistence type="predicted"/>
<dbReference type="AlphaFoldDB" id="A0A0C5BIG8"/>
<reference evidence="2 4" key="2">
    <citation type="submission" date="2018-02" db="EMBL/GenBank/DDBJ databases">
        <title>Bacteriophage NCPPB3778 and a type I-E CRISPR drive the evolution of the US Biological Select Agent, Rathayibacter toxicus.</title>
        <authorList>
            <person name="Davis E.W.II."/>
            <person name="Tabima J.F."/>
            <person name="Weisberg A.J."/>
            <person name="Lopes L.D."/>
            <person name="Wiseman M.S."/>
            <person name="Wiseman M.S."/>
            <person name="Pupko T."/>
            <person name="Belcher M.S."/>
            <person name="Sechler A.J."/>
            <person name="Tancos M.A."/>
            <person name="Schroeder B.K."/>
            <person name="Murray T.D."/>
            <person name="Luster D.G."/>
            <person name="Schneider W.L."/>
            <person name="Rogers E."/>
            <person name="Andreote F.D."/>
            <person name="Grunwald N.J."/>
            <person name="Putnam M.L."/>
            <person name="Chang J.H."/>
        </authorList>
    </citation>
    <scope>NUCLEOTIDE SEQUENCE [LARGE SCALE GENOMIC DNA]</scope>
    <source>
        <strain evidence="2 4">FH99</strain>
    </source>
</reference>
<reference evidence="1 3" key="1">
    <citation type="submission" date="2015-04" db="EMBL/GenBank/DDBJ databases">
        <title>Draft genome sequence of Rathayibacter toxicus strain FH-142 (AKA 70134 or CS 32), a Western Australian isolate.</title>
        <authorList>
            <consortium name="Consortium for Microbial Forensics and Genomics (microFORGE)"/>
            <person name="Knight B.M."/>
            <person name="Roberts D.P."/>
            <person name="Lin D."/>
            <person name="Hari K."/>
            <person name="Fletcher J."/>
            <person name="Melcher U."/>
            <person name="Blagden T."/>
            <person name="Luster D.G."/>
            <person name="Sechler A.J."/>
            <person name="Schneider W.L."/>
            <person name="Winegar R.A."/>
        </authorList>
    </citation>
    <scope>NUCLEOTIDE SEQUENCE [LARGE SCALE GENOMIC DNA]</scope>
    <source>
        <strain evidence="1 3">FH142</strain>
    </source>
</reference>
<dbReference type="KEGG" id="rtc:APU90_07810"/>
<sequence length="207" mass="22638">MQEEHQAAARTFWHGGMPGLSPGTILIPGKLVPGYAELFRNAPAEDLQILAQNWLYVTTDRDLALDYAAQTGSLLGGGGLYRVEPFGQLVPDPDYKHVSGISYRVKRAKVLELEQEFDHSAPYSPTGAALRYTMWDDGTHMYDDMGYPSPNATQAALGVTPHDLRALDRGASHIAINELASQLVSTRNPGVTQAQIDKIRAKHANRA</sequence>
<evidence type="ECO:0000313" key="4">
    <source>
        <dbReference type="Proteomes" id="UP000237966"/>
    </source>
</evidence>
<dbReference type="InterPro" id="IPR038611">
    <property type="entry name" value="Arr_sf"/>
</dbReference>
<keyword evidence="3" id="KW-1185">Reference proteome</keyword>
<name>A0A0C5BIG8_9MICO</name>
<dbReference type="Gene3D" id="3.20.170.40">
    <property type="entry name" value="Rifampin ADP-ribosyltransferase domain"/>
    <property type="match status" value="1"/>
</dbReference>